<reference evidence="1" key="2">
    <citation type="submission" date="2020-09" db="EMBL/GenBank/DDBJ databases">
        <authorList>
            <person name="Sun Q."/>
            <person name="Sedlacek I."/>
        </authorList>
    </citation>
    <scope>NUCLEOTIDE SEQUENCE</scope>
    <source>
        <strain evidence="1">CCM 7905</strain>
    </source>
</reference>
<evidence type="ECO:0000313" key="2">
    <source>
        <dbReference type="Proteomes" id="UP000654257"/>
    </source>
</evidence>
<sequence>MQPTPYGLDGIPAGDPGFTVAIEVDQRLSTLSHGQRTALLDAVGPHLPHLDRSPLGNARIVFESMHSGWWESGRTAMETVRSTKGAFAIVGIEICRSDLWLAEPFLDHDADELFELPEWCHQIEPAAQSTVVIEVEPARTPSGKRRTTRPLLRCFYHREDARLSQSATKRPQLIVETRGPAEHGAQSIAKAAHFVSKAWSITRIRSLRADIYRAETSIATAHSGTTDDAQIPDWQLVSNDVDRYVVVTDPYVDLSGWSADITTVDGHTLTRPFFLDSVWVDESGTANIVGDGSEVPAWTARIENASHLVALRNADTRLEIDPWDGMAAWLVESMHGKPVGLVIELGPSDYGPAEEEEGAPVVCAQIQVLDDGVFMVRRSREVLGYLMLADHSADGLELDTWHHDDHFDDCTDGYLFTRDTRLIANTCITWFRDNTGMTTSDDLGCNYRFADELPRSL</sequence>
<proteinExistence type="predicted"/>
<reference evidence="1" key="1">
    <citation type="journal article" date="2014" name="Int. J. Syst. Evol. Microbiol.">
        <title>Complete genome sequence of Corynebacterium casei LMG S-19264T (=DSM 44701T), isolated from a smear-ripened cheese.</title>
        <authorList>
            <consortium name="US DOE Joint Genome Institute (JGI-PGF)"/>
            <person name="Walter F."/>
            <person name="Albersmeier A."/>
            <person name="Kalinowski J."/>
            <person name="Ruckert C."/>
        </authorList>
    </citation>
    <scope>NUCLEOTIDE SEQUENCE</scope>
    <source>
        <strain evidence="1">CCM 7905</strain>
    </source>
</reference>
<keyword evidence="2" id="KW-1185">Reference proteome</keyword>
<protein>
    <submittedName>
        <fullName evidence="1">Uncharacterized protein</fullName>
    </submittedName>
</protein>
<name>A0A917CWS7_9NOCA</name>
<dbReference type="EMBL" id="BMCU01000001">
    <property type="protein sequence ID" value="GGF99436.1"/>
    <property type="molecule type" value="Genomic_DNA"/>
</dbReference>
<dbReference type="AlphaFoldDB" id="A0A917CWS7"/>
<gene>
    <name evidence="1" type="ORF">GCM10007304_11630</name>
</gene>
<accession>A0A917CWS7</accession>
<comment type="caution">
    <text evidence="1">The sequence shown here is derived from an EMBL/GenBank/DDBJ whole genome shotgun (WGS) entry which is preliminary data.</text>
</comment>
<evidence type="ECO:0000313" key="1">
    <source>
        <dbReference type="EMBL" id="GGF99436.1"/>
    </source>
</evidence>
<organism evidence="1 2">
    <name type="scientific">Rhodococcoides trifolii</name>
    <dbReference type="NCBI Taxonomy" id="908250"/>
    <lineage>
        <taxon>Bacteria</taxon>
        <taxon>Bacillati</taxon>
        <taxon>Actinomycetota</taxon>
        <taxon>Actinomycetes</taxon>
        <taxon>Mycobacteriales</taxon>
        <taxon>Nocardiaceae</taxon>
        <taxon>Rhodococcoides</taxon>
    </lineage>
</organism>
<dbReference type="Proteomes" id="UP000654257">
    <property type="component" value="Unassembled WGS sequence"/>
</dbReference>